<dbReference type="AlphaFoldDB" id="A0A915EGP0"/>
<accession>A0A915EGP0</accession>
<feature type="compositionally biased region" description="Polar residues" evidence="1">
    <location>
        <begin position="25"/>
        <end position="49"/>
    </location>
</feature>
<proteinExistence type="predicted"/>
<keyword evidence="2" id="KW-1185">Reference proteome</keyword>
<evidence type="ECO:0000256" key="1">
    <source>
        <dbReference type="SAM" id="MobiDB-lite"/>
    </source>
</evidence>
<sequence>MFSKILLSDIKGKGSETHILVSPAKNKSNTGDVQTKSTEPTQSDSQIAHQTEGKEKYVSENKLLTQVPSPHIPAIKNILSLEASEADDVIQLEQPTKPEFQDFWKNELTELIDFGLRFTIHKILQDQNNVIVLWNNHAKQAADLALEQNFKTTDFNYIDSELQSMNLSIEDSLKTMSNTNRMCLRTAF</sequence>
<protein>
    <submittedName>
        <fullName evidence="3">Uncharacterized protein</fullName>
    </submittedName>
</protein>
<feature type="region of interest" description="Disordered" evidence="1">
    <location>
        <begin position="18"/>
        <end position="52"/>
    </location>
</feature>
<reference evidence="3" key="1">
    <citation type="submission" date="2022-11" db="UniProtKB">
        <authorList>
            <consortium name="WormBaseParasite"/>
        </authorList>
    </citation>
    <scope>IDENTIFICATION</scope>
</reference>
<dbReference type="Proteomes" id="UP000887574">
    <property type="component" value="Unplaced"/>
</dbReference>
<evidence type="ECO:0000313" key="2">
    <source>
        <dbReference type="Proteomes" id="UP000887574"/>
    </source>
</evidence>
<evidence type="ECO:0000313" key="3">
    <source>
        <dbReference type="WBParaSite" id="jg5856.1"/>
    </source>
</evidence>
<organism evidence="2 3">
    <name type="scientific">Ditylenchus dipsaci</name>
    <dbReference type="NCBI Taxonomy" id="166011"/>
    <lineage>
        <taxon>Eukaryota</taxon>
        <taxon>Metazoa</taxon>
        <taxon>Ecdysozoa</taxon>
        <taxon>Nematoda</taxon>
        <taxon>Chromadorea</taxon>
        <taxon>Rhabditida</taxon>
        <taxon>Tylenchina</taxon>
        <taxon>Tylenchomorpha</taxon>
        <taxon>Sphaerularioidea</taxon>
        <taxon>Anguinidae</taxon>
        <taxon>Anguininae</taxon>
        <taxon>Ditylenchus</taxon>
    </lineage>
</organism>
<name>A0A915EGP0_9BILA</name>
<dbReference type="WBParaSite" id="jg5856.1">
    <property type="protein sequence ID" value="jg5856.1"/>
    <property type="gene ID" value="jg5856"/>
</dbReference>